<dbReference type="GO" id="GO:0005886">
    <property type="term" value="C:plasma membrane"/>
    <property type="evidence" value="ECO:0007669"/>
    <property type="project" value="TreeGrafter"/>
</dbReference>
<accession>A0A9P1GIL3</accession>
<feature type="transmembrane region" description="Helical" evidence="6">
    <location>
        <begin position="95"/>
        <end position="117"/>
    </location>
</feature>
<feature type="transmembrane region" description="Helical" evidence="6">
    <location>
        <begin position="233"/>
        <end position="252"/>
    </location>
</feature>
<feature type="transmembrane region" description="Helical" evidence="6">
    <location>
        <begin position="558"/>
        <end position="582"/>
    </location>
</feature>
<comment type="subcellular location">
    <subcellularLocation>
        <location evidence="1">Membrane</location>
        <topology evidence="1">Multi-pass membrane protein</topology>
    </subcellularLocation>
</comment>
<feature type="transmembrane region" description="Helical" evidence="6">
    <location>
        <begin position="303"/>
        <end position="324"/>
    </location>
</feature>
<feature type="transmembrane region" description="Helical" evidence="6">
    <location>
        <begin position="478"/>
        <end position="499"/>
    </location>
</feature>
<name>A0A9P1GIL3_9DINO</name>
<dbReference type="PANTHER" id="PTHR23508:SF10">
    <property type="entry name" value="CARBOXYLIC ACID TRANSPORTER PROTEIN HOMOLOG"/>
    <property type="match status" value="1"/>
</dbReference>
<evidence type="ECO:0000256" key="4">
    <source>
        <dbReference type="ARBA" id="ARBA00023136"/>
    </source>
</evidence>
<feature type="transmembrane region" description="Helical" evidence="6">
    <location>
        <begin position="272"/>
        <end position="291"/>
    </location>
</feature>
<feature type="transmembrane region" description="Helical" evidence="6">
    <location>
        <begin position="124"/>
        <end position="143"/>
    </location>
</feature>
<organism evidence="7">
    <name type="scientific">Cladocopium goreaui</name>
    <dbReference type="NCBI Taxonomy" id="2562237"/>
    <lineage>
        <taxon>Eukaryota</taxon>
        <taxon>Sar</taxon>
        <taxon>Alveolata</taxon>
        <taxon>Dinophyceae</taxon>
        <taxon>Suessiales</taxon>
        <taxon>Symbiodiniaceae</taxon>
        <taxon>Cladocopium</taxon>
    </lineage>
</organism>
<dbReference type="OrthoDB" id="6339427at2759"/>
<feature type="transmembrane region" description="Helical" evidence="6">
    <location>
        <begin position="155"/>
        <end position="174"/>
    </location>
</feature>
<keyword evidence="4 6" id="KW-0472">Membrane</keyword>
<feature type="region of interest" description="Disordered" evidence="5">
    <location>
        <begin position="191"/>
        <end position="212"/>
    </location>
</feature>
<feature type="transmembrane region" description="Helical" evidence="6">
    <location>
        <begin position="70"/>
        <end position="89"/>
    </location>
</feature>
<proteinExistence type="predicted"/>
<dbReference type="EMBL" id="CAMXCT020005223">
    <property type="protein sequence ID" value="CAL1165102.1"/>
    <property type="molecule type" value="Genomic_DNA"/>
</dbReference>
<comment type="caution">
    <text evidence="7">The sequence shown here is derived from an EMBL/GenBank/DDBJ whole genome shotgun (WGS) entry which is preliminary data.</text>
</comment>
<keyword evidence="2 6" id="KW-0812">Transmembrane</keyword>
<evidence type="ECO:0000256" key="5">
    <source>
        <dbReference type="SAM" id="MobiDB-lite"/>
    </source>
</evidence>
<evidence type="ECO:0000256" key="1">
    <source>
        <dbReference type="ARBA" id="ARBA00004141"/>
    </source>
</evidence>
<dbReference type="InterPro" id="IPR036259">
    <property type="entry name" value="MFS_trans_sf"/>
</dbReference>
<dbReference type="GO" id="GO:0046943">
    <property type="term" value="F:carboxylic acid transmembrane transporter activity"/>
    <property type="evidence" value="ECO:0007669"/>
    <property type="project" value="TreeGrafter"/>
</dbReference>
<evidence type="ECO:0000256" key="3">
    <source>
        <dbReference type="ARBA" id="ARBA00022989"/>
    </source>
</evidence>
<dbReference type="Gene3D" id="1.20.1250.20">
    <property type="entry name" value="MFS general substrate transporter like domains"/>
    <property type="match status" value="1"/>
</dbReference>
<dbReference type="Proteomes" id="UP001152797">
    <property type="component" value="Unassembled WGS sequence"/>
</dbReference>
<reference evidence="7" key="1">
    <citation type="submission" date="2022-10" db="EMBL/GenBank/DDBJ databases">
        <authorList>
            <person name="Chen Y."/>
            <person name="Dougan E. K."/>
            <person name="Chan C."/>
            <person name="Rhodes N."/>
            <person name="Thang M."/>
        </authorList>
    </citation>
    <scope>NUCLEOTIDE SEQUENCE</scope>
</reference>
<protein>
    <submittedName>
        <fullName evidence="9">Solute carrier family 22 member 1</fullName>
    </submittedName>
</protein>
<dbReference type="SUPFAM" id="SSF103473">
    <property type="entry name" value="MFS general substrate transporter"/>
    <property type="match status" value="2"/>
</dbReference>
<evidence type="ECO:0000313" key="8">
    <source>
        <dbReference type="EMBL" id="CAL1165102.1"/>
    </source>
</evidence>
<feature type="compositionally biased region" description="Acidic residues" evidence="5">
    <location>
        <begin position="193"/>
        <end position="210"/>
    </location>
</feature>
<feature type="transmembrane region" description="Helical" evidence="6">
    <location>
        <begin position="588"/>
        <end position="607"/>
    </location>
</feature>
<feature type="transmembrane region" description="Helical" evidence="6">
    <location>
        <begin position="511"/>
        <end position="537"/>
    </location>
</feature>
<dbReference type="EMBL" id="CAMXCT010005223">
    <property type="protein sequence ID" value="CAI4011727.1"/>
    <property type="molecule type" value="Genomic_DNA"/>
</dbReference>
<feature type="transmembrane region" description="Helical" evidence="6">
    <location>
        <begin position="330"/>
        <end position="349"/>
    </location>
</feature>
<evidence type="ECO:0000256" key="2">
    <source>
        <dbReference type="ARBA" id="ARBA00022692"/>
    </source>
</evidence>
<feature type="transmembrane region" description="Helical" evidence="6">
    <location>
        <begin position="393"/>
        <end position="413"/>
    </location>
</feature>
<dbReference type="EMBL" id="CAMXCT030005223">
    <property type="protein sequence ID" value="CAL4799039.1"/>
    <property type="molecule type" value="Genomic_DNA"/>
</dbReference>
<reference evidence="8" key="2">
    <citation type="submission" date="2024-04" db="EMBL/GenBank/DDBJ databases">
        <authorList>
            <person name="Chen Y."/>
            <person name="Shah S."/>
            <person name="Dougan E. K."/>
            <person name="Thang M."/>
            <person name="Chan C."/>
        </authorList>
    </citation>
    <scope>NUCLEOTIDE SEQUENCE [LARGE SCALE GENOMIC DNA]</scope>
</reference>
<dbReference type="PANTHER" id="PTHR23508">
    <property type="entry name" value="CARBOXYLIC ACID TRANSPORTER PROTEIN HOMOLOG"/>
    <property type="match status" value="1"/>
</dbReference>
<dbReference type="AlphaFoldDB" id="A0A9P1GIL3"/>
<evidence type="ECO:0000313" key="7">
    <source>
        <dbReference type="EMBL" id="CAI4011727.1"/>
    </source>
</evidence>
<feature type="region of interest" description="Disordered" evidence="5">
    <location>
        <begin position="421"/>
        <end position="440"/>
    </location>
</feature>
<evidence type="ECO:0000256" key="6">
    <source>
        <dbReference type="SAM" id="Phobius"/>
    </source>
</evidence>
<feature type="transmembrane region" description="Helical" evidence="6">
    <location>
        <begin position="361"/>
        <end position="381"/>
    </location>
</feature>
<evidence type="ECO:0000313" key="10">
    <source>
        <dbReference type="Proteomes" id="UP001152797"/>
    </source>
</evidence>
<gene>
    <name evidence="7" type="ORF">C1SCF055_LOCUS36860</name>
</gene>
<keyword evidence="3 6" id="KW-1133">Transmembrane helix</keyword>
<feature type="transmembrane region" description="Helical" evidence="6">
    <location>
        <begin position="44"/>
        <end position="63"/>
    </location>
</feature>
<sequence length="687" mass="74070">MVVLFSILASVGNIQTFGLSNVWPELLRHDSHGLQYLGPAQKLMLLVSVGIPVGGVCALISNSKKASHRIYILFSGLLGCIGLACVAAFEHSSLLLLAMLITHMSGSLEYSVSMIFCEESFPTAIRASATGVVIFWGTLWSVASPLLLTAVGERGFIAIAGVAFAVAALAIVPLKETRGAELQDFAKQTSEAAEFDDEEEESEDEDDEDVGSSADVQLSWLFANGTIGAAMELSMLSGLLGAVPGVSFTSFYSSMGFIIDRCKDRSFFTKEMLLGNGVAVVMLLLMPKIGPWMQRRFQLQRSIFLRLVLSTHCLALVNLLMSLAEDEISMLVMGAVQSFLNAMVLNTSHSLAAAMTGNRRAWVQLGFLSGALLPVVTTPFTGFGPKSPLLSRVAFYAVPATFCFLIGLLLGVYHAKVKPHLEREPETSETSGTLELGGPRGNMAQLAEAYRRFEQPTESAEPTASVEASPSQRASCRFYVAFSAVLCYQMASYFFAGLFPLLGDAAIALHMYLYMICGDMVGSLIAFIWTSCMGSMGDVSDVSIRDVQNQIYQKYQNITFMALLLLSFLSTTTALIPSISILETPGGSAGSLVFTAFFFGSFSKAGLEALCPRVVKARLAGVLLGLSAVLLCYETVLSRSNAPPEIKAHLDAPLAGSHLQHQQWRSQRSARQVALQISARGTMRREG</sequence>
<evidence type="ECO:0000313" key="9">
    <source>
        <dbReference type="EMBL" id="CAL4799039.1"/>
    </source>
</evidence>
<keyword evidence="10" id="KW-1185">Reference proteome</keyword>